<proteinExistence type="predicted"/>
<keyword evidence="1" id="KW-0677">Repeat</keyword>
<evidence type="ECO:0000259" key="2">
    <source>
        <dbReference type="Pfam" id="PF23744"/>
    </source>
</evidence>
<name>A0AAX6HR46_IRIPA</name>
<dbReference type="PANTHER" id="PTHR22895">
    <property type="entry name" value="ARMADILLO REPEAT-CONTAINING PROTEIN 6"/>
    <property type="match status" value="1"/>
</dbReference>
<organism evidence="3 4">
    <name type="scientific">Iris pallida</name>
    <name type="common">Sweet iris</name>
    <dbReference type="NCBI Taxonomy" id="29817"/>
    <lineage>
        <taxon>Eukaryota</taxon>
        <taxon>Viridiplantae</taxon>
        <taxon>Streptophyta</taxon>
        <taxon>Embryophyta</taxon>
        <taxon>Tracheophyta</taxon>
        <taxon>Spermatophyta</taxon>
        <taxon>Magnoliopsida</taxon>
        <taxon>Liliopsida</taxon>
        <taxon>Asparagales</taxon>
        <taxon>Iridaceae</taxon>
        <taxon>Iridoideae</taxon>
        <taxon>Irideae</taxon>
        <taxon>Iris</taxon>
    </lineage>
</organism>
<reference evidence="3" key="1">
    <citation type="journal article" date="2023" name="GigaByte">
        <title>Genome assembly of the bearded iris, Iris pallida Lam.</title>
        <authorList>
            <person name="Bruccoleri R.E."/>
            <person name="Oakeley E.J."/>
            <person name="Faust A.M.E."/>
            <person name="Altorfer M."/>
            <person name="Dessus-Babus S."/>
            <person name="Burckhardt D."/>
            <person name="Oertli M."/>
            <person name="Naumann U."/>
            <person name="Petersen F."/>
            <person name="Wong J."/>
        </authorList>
    </citation>
    <scope>NUCLEOTIDE SEQUENCE</scope>
    <source>
        <strain evidence="3">GSM-AAB239-AS_SAM_17_03QT</strain>
    </source>
</reference>
<evidence type="ECO:0000256" key="1">
    <source>
        <dbReference type="ARBA" id="ARBA00022737"/>
    </source>
</evidence>
<comment type="caution">
    <text evidence="3">The sequence shown here is derived from an EMBL/GenBank/DDBJ whole genome shotgun (WGS) entry which is preliminary data.</text>
</comment>
<sequence>MSSRSISQEAFDSLVRENVEDLGMDPEEALADAVETLALQNVDLAGIVKCVPGSAGAGENPVVKSLHRLRALSGSIAGDASARAEAADLLDNLADLCSLHGSDNASIATRNGGVEAVVGVCSRLGLELEEPLVSALSALGSILHDVHSTEMFRQSGGAEVVVNILNGSCGAPKVLDAGFAVIAKAATGNEVVKELFVDLKVDELILKVMKEQTAPQSLYDAICVLLTPDDNRVVASQVFGYARKFAKLGIANSLVGTLCEGKLSSSGLVSACIALKAVAVNDEICRSISENGGIDAIFESIDVNSAHNNKAVAKSCCSLLSKLAGSDDNKTAIIQKGGLDRLMKLSSRFSEDPSVLQEVMSIIGVLSLRSPENAARAVEAGAGELAIQAMQKFPAAYQMQRQSCLMIRNLASRNPENRTILLSNGVEKYIRRAKATHESCREAATDALRDLGLDNYNA</sequence>
<evidence type="ECO:0000313" key="4">
    <source>
        <dbReference type="Proteomes" id="UP001140949"/>
    </source>
</evidence>
<dbReference type="SMART" id="SM00185">
    <property type="entry name" value="ARM"/>
    <property type="match status" value="5"/>
</dbReference>
<dbReference type="SUPFAM" id="SSF48371">
    <property type="entry name" value="ARM repeat"/>
    <property type="match status" value="1"/>
</dbReference>
<dbReference type="InterPro" id="IPR016024">
    <property type="entry name" value="ARM-type_fold"/>
</dbReference>
<feature type="domain" description="LRRK2 ARM repeat" evidence="2">
    <location>
        <begin position="270"/>
        <end position="448"/>
    </location>
</feature>
<evidence type="ECO:0000313" key="3">
    <source>
        <dbReference type="EMBL" id="KAJ6843470.1"/>
    </source>
</evidence>
<keyword evidence="4" id="KW-1185">Reference proteome</keyword>
<protein>
    <submittedName>
        <fullName evidence="3">Armadillo repeat-containing protein 6 isoform X1</fullName>
    </submittedName>
</protein>
<accession>A0AAX6HR46</accession>
<dbReference type="AlphaFoldDB" id="A0AAX6HR46"/>
<reference evidence="3" key="2">
    <citation type="submission" date="2023-04" db="EMBL/GenBank/DDBJ databases">
        <authorList>
            <person name="Bruccoleri R.E."/>
            <person name="Oakeley E.J."/>
            <person name="Faust A.-M."/>
            <person name="Dessus-Babus S."/>
            <person name="Altorfer M."/>
            <person name="Burckhardt D."/>
            <person name="Oertli M."/>
            <person name="Naumann U."/>
            <person name="Petersen F."/>
            <person name="Wong J."/>
        </authorList>
    </citation>
    <scope>NUCLEOTIDE SEQUENCE</scope>
    <source>
        <strain evidence="3">GSM-AAB239-AS_SAM_17_03QT</strain>
        <tissue evidence="3">Leaf</tissue>
    </source>
</reference>
<dbReference type="InterPro" id="IPR056597">
    <property type="entry name" value="ARM_LRRK2"/>
</dbReference>
<dbReference type="InterPro" id="IPR000225">
    <property type="entry name" value="Armadillo"/>
</dbReference>
<dbReference type="PANTHER" id="PTHR22895:SF0">
    <property type="entry name" value="ARMADILLO REPEAT-CONTAINING PROTEIN 6"/>
    <property type="match status" value="1"/>
</dbReference>
<dbReference type="Gene3D" id="1.25.10.10">
    <property type="entry name" value="Leucine-rich Repeat Variant"/>
    <property type="match status" value="2"/>
</dbReference>
<dbReference type="Proteomes" id="UP001140949">
    <property type="component" value="Unassembled WGS sequence"/>
</dbReference>
<dbReference type="Pfam" id="PF23744">
    <property type="entry name" value="ARM_LRRK2"/>
    <property type="match status" value="1"/>
</dbReference>
<dbReference type="EMBL" id="JANAVB010007199">
    <property type="protein sequence ID" value="KAJ6843470.1"/>
    <property type="molecule type" value="Genomic_DNA"/>
</dbReference>
<dbReference type="InterPro" id="IPR011989">
    <property type="entry name" value="ARM-like"/>
</dbReference>
<gene>
    <name evidence="3" type="ORF">M6B38_296785</name>
</gene>